<proteinExistence type="inferred from homology"/>
<dbReference type="HOGENOM" id="CLU_053282_0_0_11"/>
<evidence type="ECO:0000259" key="8">
    <source>
        <dbReference type="Pfam" id="PF14527"/>
    </source>
</evidence>
<evidence type="ECO:0000259" key="6">
    <source>
        <dbReference type="Pfam" id="PF02650"/>
    </source>
</evidence>
<comment type="similarity">
    <text evidence="5">Belongs to the WhiA family.</text>
</comment>
<evidence type="ECO:0000259" key="7">
    <source>
        <dbReference type="Pfam" id="PF10298"/>
    </source>
</evidence>
<evidence type="ECO:0000256" key="5">
    <source>
        <dbReference type="HAMAP-Rule" id="MF_01420"/>
    </source>
</evidence>
<dbReference type="NCBIfam" id="TIGR00647">
    <property type="entry name" value="DNA_bind_WhiA"/>
    <property type="match status" value="1"/>
</dbReference>
<dbReference type="GO" id="GO:0051301">
    <property type="term" value="P:cell division"/>
    <property type="evidence" value="ECO:0007669"/>
    <property type="project" value="UniProtKB-UniRule"/>
</dbReference>
<gene>
    <name evidence="5" type="primary">whiA</name>
    <name evidence="9" type="ORF">CORMATOL_01392</name>
</gene>
<dbReference type="Pfam" id="PF14527">
    <property type="entry name" value="LAGLIDADG_WhiA"/>
    <property type="match status" value="1"/>
</dbReference>
<feature type="domain" description="WhiA LAGLIDADG-like" evidence="8">
    <location>
        <begin position="137"/>
        <end position="228"/>
    </location>
</feature>
<keyword evidence="1 5" id="KW-0132">Cell division</keyword>
<dbReference type="GO" id="GO:0043937">
    <property type="term" value="P:regulation of sporulation"/>
    <property type="evidence" value="ECO:0007669"/>
    <property type="project" value="InterPro"/>
</dbReference>
<feature type="domain" description="Sporulation regulator WhiA C-terminal" evidence="6">
    <location>
        <begin position="232"/>
        <end position="313"/>
    </location>
</feature>
<dbReference type="GO" id="GO:0003677">
    <property type="term" value="F:DNA binding"/>
    <property type="evidence" value="ECO:0007669"/>
    <property type="project" value="UniProtKB-UniRule"/>
</dbReference>
<sequence length="339" mass="37255">MYDDGKRAMADDLTTSVKEELCRVEVKSQNVRIAEIAAMIRFAGELSIVANKPVLEVELEVRAAAERLRRAMMELFDIRVSLLELGATSSRKAARYLLRITDDVEMVIRRVGLVTRSGQQVRGLPPQVVSGTVDHAEAAWRGAFLASGQLGDPMRSSGLEVNCPGQETSLALVGCARRLGISAKTKESRGVEKVTIRDGQDVGALLARMGAHVTRMKWDEKRLRRETRPANNRLANFDDANLRRSARAAVTAAARVNRAMEILGDDVPDHLAEAGQLRVKYQQASLEELGRLAEPQLTKDAVAGRIRRLLSMADKRAKELGIADTHAEVTEQLLADNEA</sequence>
<dbReference type="InterPro" id="IPR018478">
    <property type="entry name" value="Sporu_reg_WhiA_N_dom"/>
</dbReference>
<protein>
    <recommendedName>
        <fullName evidence="4 5">Probable cell division protein WhiA</fullName>
    </recommendedName>
</protein>
<evidence type="ECO:0000256" key="4">
    <source>
        <dbReference type="ARBA" id="ARBA00068775"/>
    </source>
</evidence>
<dbReference type="Pfam" id="PF10298">
    <property type="entry name" value="WhiA_N"/>
    <property type="match status" value="1"/>
</dbReference>
<dbReference type="InterPro" id="IPR039518">
    <property type="entry name" value="WhiA_LAGLIDADG_dom"/>
</dbReference>
<feature type="domain" description="Sporulation transcription regulator WhiA N-terminal" evidence="7">
    <location>
        <begin position="30"/>
        <end position="114"/>
    </location>
</feature>
<comment type="function">
    <text evidence="5">Involved in cell division and chromosome segregation.</text>
</comment>
<evidence type="ECO:0000256" key="3">
    <source>
        <dbReference type="ARBA" id="ARBA00023306"/>
    </source>
</evidence>
<dbReference type="PANTHER" id="PTHR37307">
    <property type="entry name" value="CELL DIVISION PROTEIN WHIA-RELATED"/>
    <property type="match status" value="1"/>
</dbReference>
<dbReference type="InterPro" id="IPR027434">
    <property type="entry name" value="Homing_endonucl"/>
</dbReference>
<dbReference type="HAMAP" id="MF_01420">
    <property type="entry name" value="HTH_type_WhiA"/>
    <property type="match status" value="1"/>
</dbReference>
<dbReference type="Proteomes" id="UP000006247">
    <property type="component" value="Unassembled WGS sequence"/>
</dbReference>
<evidence type="ECO:0000256" key="2">
    <source>
        <dbReference type="ARBA" id="ARBA00023125"/>
    </source>
</evidence>
<keyword evidence="2 5" id="KW-0238">DNA-binding</keyword>
<evidence type="ECO:0000313" key="10">
    <source>
        <dbReference type="Proteomes" id="UP000006247"/>
    </source>
</evidence>
<accession>C0E330</accession>
<dbReference type="FunFam" id="3.10.28.10:FF:000001">
    <property type="entry name" value="Probable cell division protein WhiA"/>
    <property type="match status" value="1"/>
</dbReference>
<dbReference type="EMBL" id="ACEB01000021">
    <property type="protein sequence ID" value="EEG26964.1"/>
    <property type="molecule type" value="Genomic_DNA"/>
</dbReference>
<evidence type="ECO:0000256" key="1">
    <source>
        <dbReference type="ARBA" id="ARBA00022618"/>
    </source>
</evidence>
<dbReference type="InterPro" id="IPR003802">
    <property type="entry name" value="Sporulation_regulator_WhiA"/>
</dbReference>
<evidence type="ECO:0000313" key="9">
    <source>
        <dbReference type="EMBL" id="EEG26964.1"/>
    </source>
</evidence>
<dbReference type="PANTHER" id="PTHR37307:SF1">
    <property type="entry name" value="CELL DIVISION PROTEIN WHIA-RELATED"/>
    <property type="match status" value="1"/>
</dbReference>
<organism evidence="9 10">
    <name type="scientific">Corynebacterium matruchotii ATCC 33806</name>
    <dbReference type="NCBI Taxonomy" id="566549"/>
    <lineage>
        <taxon>Bacteria</taxon>
        <taxon>Bacillati</taxon>
        <taxon>Actinomycetota</taxon>
        <taxon>Actinomycetes</taxon>
        <taxon>Mycobacteriales</taxon>
        <taxon>Corynebacteriaceae</taxon>
        <taxon>Corynebacterium</taxon>
    </lineage>
</organism>
<keyword evidence="3 5" id="KW-0131">Cell cycle</keyword>
<dbReference type="Pfam" id="PF02650">
    <property type="entry name" value="HTH_WhiA"/>
    <property type="match status" value="1"/>
</dbReference>
<comment type="caution">
    <text evidence="9">The sequence shown here is derived from an EMBL/GenBank/DDBJ whole genome shotgun (WGS) entry which is preliminary data.</text>
</comment>
<name>C0E330_9CORY</name>
<dbReference type="Gene3D" id="3.10.28.10">
    <property type="entry name" value="Homing endonucleases"/>
    <property type="match status" value="1"/>
</dbReference>
<dbReference type="InterPro" id="IPR023054">
    <property type="entry name" value="Sporulation_regulator_WhiA_C"/>
</dbReference>
<dbReference type="AlphaFoldDB" id="C0E330"/>
<reference evidence="9 10" key="1">
    <citation type="submission" date="2009-01" db="EMBL/GenBank/DDBJ databases">
        <authorList>
            <person name="Fulton L."/>
            <person name="Clifton S."/>
            <person name="Chinwalla A.T."/>
            <person name="Mitreva M."/>
            <person name="Sodergren E."/>
            <person name="Weinstock G."/>
            <person name="Clifton S."/>
            <person name="Dooling D.J."/>
            <person name="Fulton B."/>
            <person name="Minx P."/>
            <person name="Pepin K.H."/>
            <person name="Johnson M."/>
            <person name="Bhonagiri V."/>
            <person name="Nash W.E."/>
            <person name="Mardis E.R."/>
            <person name="Wilson R.K."/>
        </authorList>
    </citation>
    <scope>NUCLEOTIDE SEQUENCE [LARGE SCALE GENOMIC DNA]</scope>
    <source>
        <strain evidence="9 10">ATCC 33806</strain>
    </source>
</reference>